<dbReference type="InterPro" id="IPR018711">
    <property type="entry name" value="NAGPA"/>
</dbReference>
<dbReference type="GO" id="GO:0033299">
    <property type="term" value="P:secretion of lysosomal enzymes"/>
    <property type="evidence" value="ECO:0007669"/>
    <property type="project" value="TreeGrafter"/>
</dbReference>
<feature type="region of interest" description="Disordered" evidence="6">
    <location>
        <begin position="582"/>
        <end position="631"/>
    </location>
</feature>
<keyword evidence="2" id="KW-0732">Signal</keyword>
<keyword evidence="4 5" id="KW-1015">Disulfide bond</keyword>
<sequence length="723" mass="79287">MTITDLESQALNLCLFKWRRFLLYCFVVQSLWIVCNAFIHSPGADIMDSLPLSHSHYEPLHRENREAKACQPVLYENVTHSKYLAATQDTKGLNFGSLVETHYFLEKIGQSYWDQELISVLHQVVNNPLTTLSILEPGRPGTCENGTDGRMLVRETAVQNGCIVATNAGLFNTHTGACLGNIVSDGVLVQDSGGIQNAHFGLTQDGHIFTGYLSEMGLLTEDFTQLVGGVIWLVKDGVSYVDQSLQRECPDTQETGTLERFTSVVSARSAIGHDAEGRVHLVQVNGKTDQKGINLYNLAELLIKMGMVNAINLDGGGSTTSVINGTLVNYPSDRCKNSTYNCERPVTTVVCIHAPYCVPRDCSGHGLCDMGVCQCHDFWHGHDCSKLKCPADCSWHGTCTEAGCKCKPGWQGNNCSLPCQFGFYGKNCSTPCFCQNGGSCSPITGKCLCAPGYSGNYCQSACPVGYFGEGCSQVCFCKDSCFCDPISGNCTNPSQIDSEFIKAGHCIAMMEIKERELVPSSKDQISLWLTTVLCLSILSVSSLLLNALLSLALVRLRLKHQGELKRAVRLAVKRALRRAVRGNARRNSENDDEDEDDPDDAEGQFIEEPLSSSSDNGQQPNQQASRELIVNTRPLRQGKNLTLRKFFPLKSVKWGNNRSPAKAAPLIELNKGETNTEQLFPLLTQSRNGGVGVYRQESASSDEDVEHLFIAPQRKNETSLGSR</sequence>
<accession>A0AAE0Z1A5</accession>
<evidence type="ECO:0000256" key="5">
    <source>
        <dbReference type="PROSITE-ProRule" id="PRU00076"/>
    </source>
</evidence>
<dbReference type="Proteomes" id="UP001283361">
    <property type="component" value="Unassembled WGS sequence"/>
</dbReference>
<evidence type="ECO:0000256" key="4">
    <source>
        <dbReference type="ARBA" id="ARBA00023157"/>
    </source>
</evidence>
<comment type="caution">
    <text evidence="5">Lacks conserved residue(s) required for the propagation of feature annotation.</text>
</comment>
<dbReference type="PANTHER" id="PTHR40446">
    <property type="entry name" value="N-ACETYLGLUCOSAMINE-1-PHOSPHODIESTER ALPHA-N-ACETYLGLUCOSAMINIDASE"/>
    <property type="match status" value="1"/>
</dbReference>
<evidence type="ECO:0000313" key="9">
    <source>
        <dbReference type="EMBL" id="KAK3761078.1"/>
    </source>
</evidence>
<feature type="transmembrane region" description="Helical" evidence="7">
    <location>
        <begin position="21"/>
        <end position="39"/>
    </location>
</feature>
<gene>
    <name evidence="9" type="ORF">RRG08_022482</name>
</gene>
<keyword evidence="10" id="KW-1185">Reference proteome</keyword>
<dbReference type="PROSITE" id="PS50026">
    <property type="entry name" value="EGF_3"/>
    <property type="match status" value="1"/>
</dbReference>
<organism evidence="9 10">
    <name type="scientific">Elysia crispata</name>
    <name type="common">lettuce slug</name>
    <dbReference type="NCBI Taxonomy" id="231223"/>
    <lineage>
        <taxon>Eukaryota</taxon>
        <taxon>Metazoa</taxon>
        <taxon>Spiralia</taxon>
        <taxon>Lophotrochozoa</taxon>
        <taxon>Mollusca</taxon>
        <taxon>Gastropoda</taxon>
        <taxon>Heterobranchia</taxon>
        <taxon>Euthyneura</taxon>
        <taxon>Panpulmonata</taxon>
        <taxon>Sacoglossa</taxon>
        <taxon>Placobranchoidea</taxon>
        <taxon>Plakobranchidae</taxon>
        <taxon>Elysia</taxon>
    </lineage>
</organism>
<dbReference type="CDD" id="cd00054">
    <property type="entry name" value="EGF_CA"/>
    <property type="match status" value="1"/>
</dbReference>
<keyword evidence="7" id="KW-0472">Membrane</keyword>
<feature type="disulfide bond" evidence="5">
    <location>
        <begin position="449"/>
        <end position="458"/>
    </location>
</feature>
<feature type="region of interest" description="Disordered" evidence="6">
    <location>
        <begin position="695"/>
        <end position="723"/>
    </location>
</feature>
<dbReference type="EMBL" id="JAWDGP010004927">
    <property type="protein sequence ID" value="KAK3761078.1"/>
    <property type="molecule type" value="Genomic_DNA"/>
</dbReference>
<evidence type="ECO:0000259" key="8">
    <source>
        <dbReference type="PROSITE" id="PS50026"/>
    </source>
</evidence>
<feature type="compositionally biased region" description="Polar residues" evidence="6">
    <location>
        <begin position="610"/>
        <end position="625"/>
    </location>
</feature>
<dbReference type="InterPro" id="IPR000742">
    <property type="entry name" value="EGF"/>
</dbReference>
<feature type="domain" description="EGF-like" evidence="8">
    <location>
        <begin position="424"/>
        <end position="459"/>
    </location>
</feature>
<dbReference type="SMART" id="SM00181">
    <property type="entry name" value="EGF"/>
    <property type="match status" value="3"/>
</dbReference>
<dbReference type="Pfam" id="PF23106">
    <property type="entry name" value="EGF_Teneurin"/>
    <property type="match status" value="2"/>
</dbReference>
<keyword evidence="7" id="KW-1133">Transmembrane helix</keyword>
<reference evidence="9" key="1">
    <citation type="journal article" date="2023" name="G3 (Bethesda)">
        <title>A reference genome for the long-term kleptoplast-retaining sea slug Elysia crispata morphotype clarki.</title>
        <authorList>
            <person name="Eastman K.E."/>
            <person name="Pendleton A.L."/>
            <person name="Shaikh M.A."/>
            <person name="Suttiyut T."/>
            <person name="Ogas R."/>
            <person name="Tomko P."/>
            <person name="Gavelis G."/>
            <person name="Widhalm J.R."/>
            <person name="Wisecaver J.H."/>
        </authorList>
    </citation>
    <scope>NUCLEOTIDE SEQUENCE</scope>
    <source>
        <strain evidence="9">ECLA1</strain>
    </source>
</reference>
<dbReference type="Gene3D" id="2.170.300.10">
    <property type="entry name" value="Tie2 ligand-binding domain superfamily"/>
    <property type="match status" value="1"/>
</dbReference>
<evidence type="ECO:0000256" key="3">
    <source>
        <dbReference type="ARBA" id="ARBA00022737"/>
    </source>
</evidence>
<evidence type="ECO:0000256" key="2">
    <source>
        <dbReference type="ARBA" id="ARBA00022729"/>
    </source>
</evidence>
<dbReference type="PANTHER" id="PTHR40446:SF2">
    <property type="entry name" value="N-ACETYLGLUCOSAMINE-1-PHOSPHODIESTER ALPHA-N-ACETYLGLUCOSAMINIDASE"/>
    <property type="match status" value="1"/>
</dbReference>
<evidence type="ECO:0000313" key="10">
    <source>
        <dbReference type="Proteomes" id="UP001283361"/>
    </source>
</evidence>
<keyword evidence="7" id="KW-0812">Transmembrane</keyword>
<proteinExistence type="predicted"/>
<dbReference type="PROSITE" id="PS00022">
    <property type="entry name" value="EGF_1"/>
    <property type="match status" value="1"/>
</dbReference>
<dbReference type="Pfam" id="PF09992">
    <property type="entry name" value="NAGPA"/>
    <property type="match status" value="1"/>
</dbReference>
<evidence type="ECO:0000256" key="1">
    <source>
        <dbReference type="ARBA" id="ARBA00022536"/>
    </source>
</evidence>
<dbReference type="Gene3D" id="2.10.25.10">
    <property type="entry name" value="Laminin"/>
    <property type="match status" value="1"/>
</dbReference>
<dbReference type="AlphaFoldDB" id="A0AAE0Z1A5"/>
<keyword evidence="1 5" id="KW-0245">EGF-like domain</keyword>
<evidence type="ECO:0000256" key="6">
    <source>
        <dbReference type="SAM" id="MobiDB-lite"/>
    </source>
</evidence>
<dbReference type="FunFam" id="2.170.300.10:FF:000041">
    <property type="entry name" value="Tyrosine protein kinase receptor tie-1, putative"/>
    <property type="match status" value="1"/>
</dbReference>
<comment type="caution">
    <text evidence="9">The sequence shown here is derived from an EMBL/GenBank/DDBJ whole genome shotgun (WGS) entry which is preliminary data.</text>
</comment>
<protein>
    <recommendedName>
        <fullName evidence="8">EGF-like domain-containing protein</fullName>
    </recommendedName>
</protein>
<keyword evidence="3" id="KW-0677">Repeat</keyword>
<evidence type="ECO:0000256" key="7">
    <source>
        <dbReference type="SAM" id="Phobius"/>
    </source>
</evidence>
<feature type="compositionally biased region" description="Acidic residues" evidence="6">
    <location>
        <begin position="590"/>
        <end position="602"/>
    </location>
</feature>
<name>A0AAE0Z1A5_9GAST</name>